<dbReference type="Proteomes" id="UP001280121">
    <property type="component" value="Unassembled WGS sequence"/>
</dbReference>
<organism evidence="1 2">
    <name type="scientific">Dipteronia dyeriana</name>
    <dbReference type="NCBI Taxonomy" id="168575"/>
    <lineage>
        <taxon>Eukaryota</taxon>
        <taxon>Viridiplantae</taxon>
        <taxon>Streptophyta</taxon>
        <taxon>Embryophyta</taxon>
        <taxon>Tracheophyta</taxon>
        <taxon>Spermatophyta</taxon>
        <taxon>Magnoliopsida</taxon>
        <taxon>eudicotyledons</taxon>
        <taxon>Gunneridae</taxon>
        <taxon>Pentapetalae</taxon>
        <taxon>rosids</taxon>
        <taxon>malvids</taxon>
        <taxon>Sapindales</taxon>
        <taxon>Sapindaceae</taxon>
        <taxon>Hippocastanoideae</taxon>
        <taxon>Acereae</taxon>
        <taxon>Dipteronia</taxon>
    </lineage>
</organism>
<keyword evidence="2" id="KW-1185">Reference proteome</keyword>
<evidence type="ECO:0000313" key="1">
    <source>
        <dbReference type="EMBL" id="KAK2642043.1"/>
    </source>
</evidence>
<protein>
    <submittedName>
        <fullName evidence="1">Uncharacterized protein</fullName>
    </submittedName>
</protein>
<sequence>MRVFDTICLQVKRFIRRIQIPARIWLAHGYIVSPQKSITNAKCRSQKPEHENYKEIMKISVVL</sequence>
<evidence type="ECO:0000313" key="2">
    <source>
        <dbReference type="Proteomes" id="UP001280121"/>
    </source>
</evidence>
<comment type="caution">
    <text evidence="1">The sequence shown here is derived from an EMBL/GenBank/DDBJ whole genome shotgun (WGS) entry which is preliminary data.</text>
</comment>
<dbReference type="EMBL" id="JANJYI010000007">
    <property type="protein sequence ID" value="KAK2642043.1"/>
    <property type="molecule type" value="Genomic_DNA"/>
</dbReference>
<reference evidence="1" key="1">
    <citation type="journal article" date="2023" name="Plant J.">
        <title>Genome sequences and population genomics provide insights into the demographic history, inbreeding, and mutation load of two 'living fossil' tree species of Dipteronia.</title>
        <authorList>
            <person name="Feng Y."/>
            <person name="Comes H.P."/>
            <person name="Chen J."/>
            <person name="Zhu S."/>
            <person name="Lu R."/>
            <person name="Zhang X."/>
            <person name="Li P."/>
            <person name="Qiu J."/>
            <person name="Olsen K.M."/>
            <person name="Qiu Y."/>
        </authorList>
    </citation>
    <scope>NUCLEOTIDE SEQUENCE</scope>
    <source>
        <strain evidence="1">KIB01</strain>
    </source>
</reference>
<proteinExistence type="predicted"/>
<gene>
    <name evidence="1" type="ORF">Ddye_023806</name>
</gene>
<accession>A0AAD9TU90</accession>
<dbReference type="AlphaFoldDB" id="A0AAD9TU90"/>
<name>A0AAD9TU90_9ROSI</name>